<comment type="similarity">
    <text evidence="1">Belongs to the oxygen-dependent FAD-linked oxidoreductase family.</text>
</comment>
<keyword evidence="4" id="KW-0560">Oxidoreductase</keyword>
<proteinExistence type="inferred from homology"/>
<evidence type="ECO:0000256" key="3">
    <source>
        <dbReference type="ARBA" id="ARBA00022827"/>
    </source>
</evidence>
<dbReference type="PANTHER" id="PTHR42973">
    <property type="entry name" value="BINDING OXIDOREDUCTASE, PUTATIVE (AFU_ORTHOLOGUE AFUA_1G17690)-RELATED"/>
    <property type="match status" value="1"/>
</dbReference>
<evidence type="ECO:0000256" key="4">
    <source>
        <dbReference type="ARBA" id="ARBA00023002"/>
    </source>
</evidence>
<dbReference type="SUPFAM" id="SSF56176">
    <property type="entry name" value="FAD-binding/transporter-associated domain-like"/>
    <property type="match status" value="1"/>
</dbReference>
<dbReference type="InterPro" id="IPR016166">
    <property type="entry name" value="FAD-bd_PCMH"/>
</dbReference>
<keyword evidence="2" id="KW-0285">Flavoprotein</keyword>
<dbReference type="Gene3D" id="3.30.465.10">
    <property type="match status" value="1"/>
</dbReference>
<dbReference type="InParanoid" id="A0A423WSG0"/>
<dbReference type="STRING" id="1230097.A0A423WSG0"/>
<dbReference type="PANTHER" id="PTHR42973:SF53">
    <property type="entry name" value="FAD-BINDING PCMH-TYPE DOMAIN-CONTAINING PROTEIN-RELATED"/>
    <property type="match status" value="1"/>
</dbReference>
<keyword evidence="3" id="KW-0274">FAD</keyword>
<evidence type="ECO:0000256" key="2">
    <source>
        <dbReference type="ARBA" id="ARBA00022630"/>
    </source>
</evidence>
<dbReference type="Pfam" id="PF01565">
    <property type="entry name" value="FAD_binding_4"/>
    <property type="match status" value="1"/>
</dbReference>
<feature type="domain" description="FAD-binding PCMH-type" evidence="5">
    <location>
        <begin position="39"/>
        <end position="210"/>
    </location>
</feature>
<evidence type="ECO:0000313" key="6">
    <source>
        <dbReference type="EMBL" id="ROW06239.1"/>
    </source>
</evidence>
<name>A0A423WSG0_9PEZI</name>
<protein>
    <recommendedName>
        <fullName evidence="5">FAD-binding PCMH-type domain-containing protein</fullName>
    </recommendedName>
</protein>
<dbReference type="GO" id="GO:0016491">
    <property type="term" value="F:oxidoreductase activity"/>
    <property type="evidence" value="ECO:0007669"/>
    <property type="project" value="UniProtKB-KW"/>
</dbReference>
<dbReference type="InterPro" id="IPR016169">
    <property type="entry name" value="FAD-bd_PCMH_sub2"/>
</dbReference>
<keyword evidence="7" id="KW-1185">Reference proteome</keyword>
<dbReference type="InterPro" id="IPR036318">
    <property type="entry name" value="FAD-bd_PCMH-like_sf"/>
</dbReference>
<comment type="caution">
    <text evidence="6">The sequence shown here is derived from an EMBL/GenBank/DDBJ whole genome shotgun (WGS) entry which is preliminary data.</text>
</comment>
<organism evidence="6 7">
    <name type="scientific">Cytospora leucostoma</name>
    <dbReference type="NCBI Taxonomy" id="1230097"/>
    <lineage>
        <taxon>Eukaryota</taxon>
        <taxon>Fungi</taxon>
        <taxon>Dikarya</taxon>
        <taxon>Ascomycota</taxon>
        <taxon>Pezizomycotina</taxon>
        <taxon>Sordariomycetes</taxon>
        <taxon>Sordariomycetidae</taxon>
        <taxon>Diaporthales</taxon>
        <taxon>Cytosporaceae</taxon>
        <taxon>Cytospora</taxon>
    </lineage>
</organism>
<dbReference type="Proteomes" id="UP000285146">
    <property type="component" value="Unassembled WGS sequence"/>
</dbReference>
<dbReference type="OrthoDB" id="2151789at2759"/>
<evidence type="ECO:0000313" key="7">
    <source>
        <dbReference type="Proteomes" id="UP000285146"/>
    </source>
</evidence>
<sequence>MANSTQTKSLVAAGLGSQVLLPDDDKYAALTESYFDNAAKLHPACFFQPRTASEVALAIKALSEAGQAFAVRSGGCTVRAGSNNVEGGVTIDLSLLNSVEYNSTTDTAYIGTGAIWQEVYDELEKYNRVVGGGRVASCGVGGYLLGGGLSFYSGHYGFACDNVVAYEVALADGRIITASADENDDLFRVLKGGSSNFGIVTRFTMQALPASPVWGGASLKPVDGLSVASQAFVDFIANAADDPDSMMIFVAAHQPKRGGVGILTLTYNVAGVEKPKAFDRFMALPETFSQYHKGKLQEILPFSELPRNLYNIWYTITFKSDVAIVAKASELLFQLGKELEAHVPRDEFNTHVAFQPIQRLYAEKSRAAGGNVLGLDNYPYDTIMVQASASVKTVEQAEWVRPRIQALVDDVRAFAESRDAYVPWKYQNYAHSSQDVLQGYGPDSVRKIREAAAKYDPEGVFQRLWSGGFKISAVKD</sequence>
<dbReference type="EMBL" id="LKEB01000043">
    <property type="protein sequence ID" value="ROW06239.1"/>
    <property type="molecule type" value="Genomic_DNA"/>
</dbReference>
<dbReference type="PROSITE" id="PS51387">
    <property type="entry name" value="FAD_PCMH"/>
    <property type="match status" value="1"/>
</dbReference>
<dbReference type="InterPro" id="IPR006094">
    <property type="entry name" value="Oxid_FAD_bind_N"/>
</dbReference>
<dbReference type="GO" id="GO:0071949">
    <property type="term" value="F:FAD binding"/>
    <property type="evidence" value="ECO:0007669"/>
    <property type="project" value="InterPro"/>
</dbReference>
<dbReference type="InterPro" id="IPR050416">
    <property type="entry name" value="FAD-linked_Oxidoreductase"/>
</dbReference>
<reference evidence="6 7" key="1">
    <citation type="submission" date="2015-09" db="EMBL/GenBank/DDBJ databases">
        <title>Host preference determinants of Valsa canker pathogens revealed by comparative genomics.</title>
        <authorList>
            <person name="Yin Z."/>
            <person name="Huang L."/>
        </authorList>
    </citation>
    <scope>NUCLEOTIDE SEQUENCE [LARGE SCALE GENOMIC DNA]</scope>
    <source>
        <strain evidence="6 7">SXYLt</strain>
    </source>
</reference>
<evidence type="ECO:0000259" key="5">
    <source>
        <dbReference type="PROSITE" id="PS51387"/>
    </source>
</evidence>
<gene>
    <name evidence="6" type="ORF">VPNG_08066</name>
</gene>
<evidence type="ECO:0000256" key="1">
    <source>
        <dbReference type="ARBA" id="ARBA00005466"/>
    </source>
</evidence>
<dbReference type="AlphaFoldDB" id="A0A423WSG0"/>
<accession>A0A423WSG0</accession>